<protein>
    <submittedName>
        <fullName evidence="3">NAD(P)-dependent oxidoreductase</fullName>
    </submittedName>
    <submittedName>
        <fullName evidence="2">NAD-dependent epimerase/dehydratase family protein</fullName>
    </submittedName>
</protein>
<dbReference type="Proteomes" id="UP000263014">
    <property type="component" value="Unassembled WGS sequence"/>
</dbReference>
<feature type="domain" description="NAD-dependent epimerase/dehydratase" evidence="1">
    <location>
        <begin position="3"/>
        <end position="250"/>
    </location>
</feature>
<dbReference type="Gene3D" id="3.40.50.720">
    <property type="entry name" value="NAD(P)-binding Rossmann-like Domain"/>
    <property type="match status" value="1"/>
</dbReference>
<reference evidence="2 5" key="2">
    <citation type="submission" date="2019-09" db="EMBL/GenBank/DDBJ databases">
        <title>Draft genome sequencing of Hungatella hathewayi 123Y-2.</title>
        <authorList>
            <person name="Lv Q."/>
            <person name="Li S."/>
        </authorList>
    </citation>
    <scope>NUCLEOTIDE SEQUENCE [LARGE SCALE GENOMIC DNA]</scope>
    <source>
        <strain evidence="2 5">123Y-2</strain>
    </source>
</reference>
<dbReference type="EMBL" id="QSON01000004">
    <property type="protein sequence ID" value="RGJ05197.1"/>
    <property type="molecule type" value="Genomic_DNA"/>
</dbReference>
<dbReference type="Pfam" id="PF01370">
    <property type="entry name" value="Epimerase"/>
    <property type="match status" value="1"/>
</dbReference>
<evidence type="ECO:0000313" key="5">
    <source>
        <dbReference type="Proteomes" id="UP000434223"/>
    </source>
</evidence>
<evidence type="ECO:0000313" key="2">
    <source>
        <dbReference type="EMBL" id="MUB64006.1"/>
    </source>
</evidence>
<dbReference type="Proteomes" id="UP000434223">
    <property type="component" value="Unassembled WGS sequence"/>
</dbReference>
<dbReference type="EMBL" id="WNME01000007">
    <property type="protein sequence ID" value="MUB64006.1"/>
    <property type="molecule type" value="Genomic_DNA"/>
</dbReference>
<name>A0A174UT70_9FIRM</name>
<dbReference type="InterPro" id="IPR001509">
    <property type="entry name" value="Epimerase_deHydtase"/>
</dbReference>
<proteinExistence type="predicted"/>
<sequence length="335" mass="37979">MYIIIGASSFIGVHTVEEFLKQGCEVLVTGRNNKFRSYYENRNVCYKNLDLVRKEDFEELPRHGVEGVILLAGLLPANAQVNLDEDENAADYFNINTIGTINVLEYCRKNKIKRVISTSSYADVRKSWTADRALTEEEPRGGLYTGDHAIYVMSKNAACDVMEYYNQQHGMKNACFRLPPVYGVGPHGSLFINGTYVKSGLQIFMDKAAVGEDITVFGNKDLSRDVVYVKDVAHAFYLAMQSEKTSGLYNMTSGRGVTLQEQAEVIADLFALSPDKKSRVVYKPEILNSTPSYLFSMEKSKRDFGFVPEYADFKVMMRDYKKDIDAGKYKELFHY</sequence>
<reference evidence="3 4" key="1">
    <citation type="submission" date="2018-08" db="EMBL/GenBank/DDBJ databases">
        <title>A genome reference for cultivated species of the human gut microbiota.</title>
        <authorList>
            <person name="Zou Y."/>
            <person name="Xue W."/>
            <person name="Luo G."/>
        </authorList>
    </citation>
    <scope>NUCLEOTIDE SEQUENCE [LARGE SCALE GENOMIC DNA]</scope>
    <source>
        <strain evidence="3 4">TM09-12</strain>
    </source>
</reference>
<dbReference type="InterPro" id="IPR050177">
    <property type="entry name" value="Lipid_A_modif_metabolic_enz"/>
</dbReference>
<accession>A0A174UT70</accession>
<dbReference type="InterPro" id="IPR036291">
    <property type="entry name" value="NAD(P)-bd_dom_sf"/>
</dbReference>
<evidence type="ECO:0000313" key="4">
    <source>
        <dbReference type="Proteomes" id="UP000263014"/>
    </source>
</evidence>
<evidence type="ECO:0000313" key="3">
    <source>
        <dbReference type="EMBL" id="RGJ05197.1"/>
    </source>
</evidence>
<organism evidence="3 4">
    <name type="scientific">Hungatella hathewayi</name>
    <dbReference type="NCBI Taxonomy" id="154046"/>
    <lineage>
        <taxon>Bacteria</taxon>
        <taxon>Bacillati</taxon>
        <taxon>Bacillota</taxon>
        <taxon>Clostridia</taxon>
        <taxon>Lachnospirales</taxon>
        <taxon>Lachnospiraceae</taxon>
        <taxon>Hungatella</taxon>
    </lineage>
</organism>
<dbReference type="AlphaFoldDB" id="A0A174UT70"/>
<dbReference type="PANTHER" id="PTHR43245">
    <property type="entry name" value="BIFUNCTIONAL POLYMYXIN RESISTANCE PROTEIN ARNA"/>
    <property type="match status" value="1"/>
</dbReference>
<dbReference type="OrthoDB" id="142826at2"/>
<dbReference type="RefSeq" id="WP_055650713.1">
    <property type="nucleotide sequence ID" value="NZ_CABJBJ010000006.1"/>
</dbReference>
<dbReference type="SUPFAM" id="SSF51735">
    <property type="entry name" value="NAD(P)-binding Rossmann-fold domains"/>
    <property type="match status" value="1"/>
</dbReference>
<evidence type="ECO:0000259" key="1">
    <source>
        <dbReference type="Pfam" id="PF01370"/>
    </source>
</evidence>
<gene>
    <name evidence="3" type="ORF">DXD79_09835</name>
    <name evidence="2" type="ORF">GNE07_13175</name>
</gene>
<comment type="caution">
    <text evidence="3">The sequence shown here is derived from an EMBL/GenBank/DDBJ whole genome shotgun (WGS) entry which is preliminary data.</text>
</comment>